<feature type="domain" description="Sushi" evidence="8">
    <location>
        <begin position="235"/>
        <end position="297"/>
    </location>
</feature>
<evidence type="ECO:0000256" key="6">
    <source>
        <dbReference type="ARBA" id="ARBA00023170"/>
    </source>
</evidence>
<evidence type="ECO:0000256" key="3">
    <source>
        <dbReference type="ARBA" id="ARBA00022729"/>
    </source>
</evidence>
<keyword evidence="6" id="KW-0675">Receptor</keyword>
<evidence type="ECO:0000313" key="9">
    <source>
        <dbReference type="Proteomes" id="UP000001554"/>
    </source>
</evidence>
<dbReference type="InterPro" id="IPR051963">
    <property type="entry name" value="Adhesion_GPCR_A"/>
</dbReference>
<name>A0A9J7HGN4_BRAFL</name>
<keyword evidence="9" id="KW-1185">Reference proteome</keyword>
<evidence type="ECO:0000256" key="5">
    <source>
        <dbReference type="ARBA" id="ARBA00023157"/>
    </source>
</evidence>
<dbReference type="AlphaFoldDB" id="A0A9J7HGN4"/>
<dbReference type="OrthoDB" id="1055097at2759"/>
<evidence type="ECO:0000256" key="1">
    <source>
        <dbReference type="ARBA" id="ARBA00007343"/>
    </source>
</evidence>
<proteinExistence type="inferred from homology"/>
<accession>A0A9J7HGN4</accession>
<organism evidence="9 10">
    <name type="scientific">Branchiostoma floridae</name>
    <name type="common">Florida lancelet</name>
    <name type="synonym">Amphioxus</name>
    <dbReference type="NCBI Taxonomy" id="7739"/>
    <lineage>
        <taxon>Eukaryota</taxon>
        <taxon>Metazoa</taxon>
        <taxon>Chordata</taxon>
        <taxon>Cephalochordata</taxon>
        <taxon>Leptocardii</taxon>
        <taxon>Amphioxiformes</taxon>
        <taxon>Branchiostomatidae</taxon>
        <taxon>Branchiostoma</taxon>
    </lineage>
</organism>
<keyword evidence="2" id="KW-0433">Leucine-rich repeat</keyword>
<dbReference type="Pfam" id="PF00084">
    <property type="entry name" value="Sushi"/>
    <property type="match status" value="2"/>
</dbReference>
<dbReference type="SUPFAM" id="SSF52058">
    <property type="entry name" value="L domain-like"/>
    <property type="match status" value="1"/>
</dbReference>
<dbReference type="InterPro" id="IPR001611">
    <property type="entry name" value="Leu-rich_rpt"/>
</dbReference>
<dbReference type="InterPro" id="IPR032675">
    <property type="entry name" value="LRR_dom_sf"/>
</dbReference>
<dbReference type="SMART" id="SM00032">
    <property type="entry name" value="CCP"/>
    <property type="match status" value="2"/>
</dbReference>
<dbReference type="PANTHER" id="PTHR45930:SF4">
    <property type="entry name" value="ADHESION G PROTEIN-COUPLED RECEPTOR A3"/>
    <property type="match status" value="1"/>
</dbReference>
<evidence type="ECO:0000256" key="4">
    <source>
        <dbReference type="ARBA" id="ARBA00022737"/>
    </source>
</evidence>
<dbReference type="Pfam" id="PF13855">
    <property type="entry name" value="LRR_8"/>
    <property type="match status" value="1"/>
</dbReference>
<dbReference type="InterPro" id="IPR000436">
    <property type="entry name" value="Sushi_SCR_CCP_dom"/>
</dbReference>
<keyword evidence="7" id="KW-0768">Sushi</keyword>
<gene>
    <name evidence="10" type="primary">LOC118404342</name>
</gene>
<dbReference type="GeneID" id="118404342"/>
<keyword evidence="3" id="KW-0732">Signal</keyword>
<reference evidence="9" key="1">
    <citation type="journal article" date="2020" name="Nat. Ecol. Evol.">
        <title>Deeply conserved synteny resolves early events in vertebrate evolution.</title>
        <authorList>
            <person name="Simakov O."/>
            <person name="Marletaz F."/>
            <person name="Yue J.X."/>
            <person name="O'Connell B."/>
            <person name="Jenkins J."/>
            <person name="Brandt A."/>
            <person name="Calef R."/>
            <person name="Tung C.H."/>
            <person name="Huang T.K."/>
            <person name="Schmutz J."/>
            <person name="Satoh N."/>
            <person name="Yu J.K."/>
            <person name="Putnam N.H."/>
            <person name="Green R.E."/>
            <person name="Rokhsar D.S."/>
        </authorList>
    </citation>
    <scope>NUCLEOTIDE SEQUENCE [LARGE SCALE GENOMIC DNA]</scope>
    <source>
        <strain evidence="9">S238N-H82</strain>
    </source>
</reference>
<feature type="domain" description="Sushi" evidence="8">
    <location>
        <begin position="174"/>
        <end position="234"/>
    </location>
</feature>
<dbReference type="PROSITE" id="PS50923">
    <property type="entry name" value="SUSHI"/>
    <property type="match status" value="2"/>
</dbReference>
<keyword evidence="4" id="KW-0677">Repeat</keyword>
<reference evidence="10" key="2">
    <citation type="submission" date="2025-08" db="UniProtKB">
        <authorList>
            <consortium name="RefSeq"/>
        </authorList>
    </citation>
    <scope>IDENTIFICATION</scope>
    <source>
        <strain evidence="10">S238N-H82</strain>
        <tissue evidence="10">Testes</tissue>
    </source>
</reference>
<keyword evidence="5" id="KW-1015">Disulfide bond</keyword>
<evidence type="ECO:0000259" key="8">
    <source>
        <dbReference type="PROSITE" id="PS50923"/>
    </source>
</evidence>
<dbReference type="Gene3D" id="3.80.10.10">
    <property type="entry name" value="Ribonuclease Inhibitor"/>
    <property type="match status" value="1"/>
</dbReference>
<dbReference type="PROSITE" id="PS51450">
    <property type="entry name" value="LRR"/>
    <property type="match status" value="1"/>
</dbReference>
<dbReference type="RefSeq" id="XP_035659304.1">
    <property type="nucleotide sequence ID" value="XM_035803411.1"/>
</dbReference>
<evidence type="ECO:0000256" key="2">
    <source>
        <dbReference type="ARBA" id="ARBA00022614"/>
    </source>
</evidence>
<dbReference type="InterPro" id="IPR035976">
    <property type="entry name" value="Sushi/SCR/CCP_sf"/>
</dbReference>
<dbReference type="KEGG" id="bfo:118404342"/>
<comment type="similarity">
    <text evidence="1">Belongs to the G-protein coupled receptor 2 family. Adhesion G-protein coupled receptor (ADGR) subfamily.</text>
</comment>
<evidence type="ECO:0000313" key="10">
    <source>
        <dbReference type="RefSeq" id="XP_035659304.1"/>
    </source>
</evidence>
<dbReference type="CDD" id="cd00033">
    <property type="entry name" value="CCP"/>
    <property type="match status" value="1"/>
</dbReference>
<dbReference type="Proteomes" id="UP000001554">
    <property type="component" value="Chromosome 17"/>
</dbReference>
<comment type="caution">
    <text evidence="7">Lacks conserved residue(s) required for the propagation of feature annotation.</text>
</comment>
<dbReference type="PANTHER" id="PTHR45930">
    <property type="entry name" value="G-PROTEIN COUPLED RECEPTOR 124-LIKE PROTEIN"/>
    <property type="match status" value="1"/>
</dbReference>
<dbReference type="InterPro" id="IPR000483">
    <property type="entry name" value="Cys-rich_flank_reg_C"/>
</dbReference>
<dbReference type="SUPFAM" id="SSF57535">
    <property type="entry name" value="Complement control module/SCR domain"/>
    <property type="match status" value="2"/>
</dbReference>
<dbReference type="Gene3D" id="2.10.70.10">
    <property type="entry name" value="Complement Module, domain 1"/>
    <property type="match status" value="2"/>
</dbReference>
<sequence length="299" mass="34352">MNTIADIEEGAFAGLTHLRELDLHSNVLTNIKAKTFRPLISLVRMDLSHNIISNIQDDAFRNLNRIRTLVLNGNHFFCDCELLWLRKWLLWKRHTVEITGATCSMPETFKGQGISDTEGRLFICPERVCGHLSSSVGAEKLRHVHYRDIVTVYYRCVQGYALLTSMRTPQLLERVCGHLSSSVGAEKLRHVHYRDIVTVYYRCVQGYELLSGDLERSCDFNNPYWTGQSPVCSAKNCGDPGRGIYAERHGESYTYLSEVRYECWEGYYLVAGDLRRRCTMDLDSNLKWEGSPPICLRLE</sequence>
<dbReference type="InterPro" id="IPR003591">
    <property type="entry name" value="Leu-rich_rpt_typical-subtyp"/>
</dbReference>
<evidence type="ECO:0000256" key="7">
    <source>
        <dbReference type="PROSITE-ProRule" id="PRU00302"/>
    </source>
</evidence>
<dbReference type="SMART" id="SM00369">
    <property type="entry name" value="LRR_TYP"/>
    <property type="match status" value="2"/>
</dbReference>
<dbReference type="SMART" id="SM00082">
    <property type="entry name" value="LRRCT"/>
    <property type="match status" value="1"/>
</dbReference>
<protein>
    <submittedName>
        <fullName evidence="10">CUB and sushi domain-containing protein 3-like</fullName>
    </submittedName>
</protein>